<feature type="transmembrane region" description="Helical" evidence="1">
    <location>
        <begin position="35"/>
        <end position="61"/>
    </location>
</feature>
<dbReference type="AlphaFoldDB" id="A0AB73BD01"/>
<feature type="transmembrane region" description="Helical" evidence="1">
    <location>
        <begin position="95"/>
        <end position="114"/>
    </location>
</feature>
<evidence type="ECO:0008006" key="4">
    <source>
        <dbReference type="Google" id="ProtNLM"/>
    </source>
</evidence>
<evidence type="ECO:0000313" key="2">
    <source>
        <dbReference type="EMBL" id="KAA1157451.1"/>
    </source>
</evidence>
<organism evidence="2 3">
    <name type="scientific">Pseudoalteromonas fuliginea</name>
    <dbReference type="NCBI Taxonomy" id="1872678"/>
    <lineage>
        <taxon>Bacteria</taxon>
        <taxon>Pseudomonadati</taxon>
        <taxon>Pseudomonadota</taxon>
        <taxon>Gammaproteobacteria</taxon>
        <taxon>Alteromonadales</taxon>
        <taxon>Pseudoalteromonadaceae</taxon>
        <taxon>Pseudoalteromonas</taxon>
    </lineage>
</organism>
<reference evidence="2 3" key="1">
    <citation type="submission" date="2019-01" db="EMBL/GenBank/DDBJ databases">
        <title>Genome sequences of marine Pseudoalteromonas species.</title>
        <authorList>
            <person name="Boraston A.B."/>
            <person name="Hehemann J.-H."/>
            <person name="Vickers C.J."/>
            <person name="Salama-Alber O."/>
            <person name="Abe K."/>
            <person name="Hettle A.J."/>
        </authorList>
    </citation>
    <scope>NUCLEOTIDE SEQUENCE [LARGE SCALE GENOMIC DNA]</scope>
    <source>
        <strain evidence="2 3">PS42</strain>
    </source>
</reference>
<evidence type="ECO:0000256" key="1">
    <source>
        <dbReference type="SAM" id="Phobius"/>
    </source>
</evidence>
<proteinExistence type="predicted"/>
<keyword evidence="1" id="KW-1133">Transmembrane helix</keyword>
<dbReference type="RefSeq" id="WP_149614993.1">
    <property type="nucleotide sequence ID" value="NZ_JBBMQW010000020.1"/>
</dbReference>
<accession>A0AB73BD01</accession>
<dbReference type="EMBL" id="SEUK01000054">
    <property type="protein sequence ID" value="KAA1157451.1"/>
    <property type="molecule type" value="Genomic_DNA"/>
</dbReference>
<name>A0AB73BD01_9GAMM</name>
<keyword evidence="1" id="KW-0812">Transmembrane</keyword>
<sequence>MQAHPLSAQPTKLRVIELLSQFFKLSPIFSYRFSVFLRFLIAIVGGYSFTAASTALLSFLLPLTKSDAVLLCVSLSILIYALVFIYAFYIKSLKIVWISILLTTSAQICLLAVLKGWL</sequence>
<evidence type="ECO:0000313" key="3">
    <source>
        <dbReference type="Proteomes" id="UP000324162"/>
    </source>
</evidence>
<keyword evidence="1" id="KW-0472">Membrane</keyword>
<protein>
    <recommendedName>
        <fullName evidence="4">Iron transporter</fullName>
    </recommendedName>
</protein>
<comment type="caution">
    <text evidence="2">The sequence shown here is derived from an EMBL/GenBank/DDBJ whole genome shotgun (WGS) entry which is preliminary data.</text>
</comment>
<gene>
    <name evidence="2" type="ORF">EU508_17130</name>
</gene>
<feature type="transmembrane region" description="Helical" evidence="1">
    <location>
        <begin position="68"/>
        <end position="89"/>
    </location>
</feature>
<dbReference type="Proteomes" id="UP000324162">
    <property type="component" value="Unassembled WGS sequence"/>
</dbReference>